<reference evidence="1 2" key="1">
    <citation type="journal article" date="2016" name="Antonie Van Leeuwenhoek">
        <title>Photobacterium sanguinicancri sp. nov. isolated from marine animals.</title>
        <authorList>
            <person name="Gomez-Gil B."/>
            <person name="Roque A."/>
            <person name="Rotllant G."/>
            <person name="Romalde J.L."/>
            <person name="Doce A."/>
            <person name="Eggermont M."/>
            <person name="Defoirdt T."/>
        </authorList>
    </citation>
    <scope>NUCLEOTIDE SEQUENCE [LARGE SCALE GENOMIC DNA]</scope>
    <source>
        <strain evidence="1 2">CAIM 1827</strain>
    </source>
</reference>
<keyword evidence="2" id="KW-1185">Reference proteome</keyword>
<accession>A0ABX4FST8</accession>
<evidence type="ECO:0000313" key="2">
    <source>
        <dbReference type="Proteomes" id="UP000215999"/>
    </source>
</evidence>
<feature type="non-terminal residue" evidence="1">
    <location>
        <position position="1"/>
    </location>
</feature>
<evidence type="ECO:0008006" key="3">
    <source>
        <dbReference type="Google" id="ProtNLM"/>
    </source>
</evidence>
<sequence>HLLVEEALTDALIFKAENPKYIVEARLTFANKYKMVRAFYDHSCESWIWTSISMLNKTRNRLAHNLSPQEVEEDINQFILFVKNNQPMWVDGMLTVNHSNFFWAIFLIFSEIRSLTSIE</sequence>
<dbReference type="EMBL" id="NOIF01000217">
    <property type="protein sequence ID" value="OZS41871.1"/>
    <property type="molecule type" value="Genomic_DNA"/>
</dbReference>
<organism evidence="1 2">
    <name type="scientific">Photobacterium sanguinicancri</name>
    <dbReference type="NCBI Taxonomy" id="875932"/>
    <lineage>
        <taxon>Bacteria</taxon>
        <taxon>Pseudomonadati</taxon>
        <taxon>Pseudomonadota</taxon>
        <taxon>Gammaproteobacteria</taxon>
        <taxon>Vibrionales</taxon>
        <taxon>Vibrionaceae</taxon>
        <taxon>Photobacterium</taxon>
    </lineage>
</organism>
<comment type="caution">
    <text evidence="1">The sequence shown here is derived from an EMBL/GenBank/DDBJ whole genome shotgun (WGS) entry which is preliminary data.</text>
</comment>
<gene>
    <name evidence="1" type="ORF">ASV53_21450</name>
</gene>
<evidence type="ECO:0000313" key="1">
    <source>
        <dbReference type="EMBL" id="OZS41871.1"/>
    </source>
</evidence>
<name>A0ABX4FST8_9GAMM</name>
<protein>
    <recommendedName>
        <fullName evidence="3">Apea-like HEPN domain-containing protein</fullName>
    </recommendedName>
</protein>
<dbReference type="Proteomes" id="UP000215999">
    <property type="component" value="Unassembled WGS sequence"/>
</dbReference>
<proteinExistence type="predicted"/>